<proteinExistence type="predicted"/>
<dbReference type="Proteomes" id="UP000077755">
    <property type="component" value="Chromosome 7"/>
</dbReference>
<keyword evidence="2" id="KW-1185">Reference proteome</keyword>
<accession>A0A164T9T2</accession>
<dbReference type="EMBL" id="CP093349">
    <property type="protein sequence ID" value="WOH08790.1"/>
    <property type="molecule type" value="Genomic_DNA"/>
</dbReference>
<dbReference type="Gramene" id="KZM87245">
    <property type="protein sequence ID" value="KZM87245"/>
    <property type="gene ID" value="DCAR_024379"/>
</dbReference>
<organism evidence="1 2">
    <name type="scientific">Daucus carota subsp. sativus</name>
    <name type="common">Carrot</name>
    <dbReference type="NCBI Taxonomy" id="79200"/>
    <lineage>
        <taxon>Eukaryota</taxon>
        <taxon>Viridiplantae</taxon>
        <taxon>Streptophyta</taxon>
        <taxon>Embryophyta</taxon>
        <taxon>Tracheophyta</taxon>
        <taxon>Spermatophyta</taxon>
        <taxon>Magnoliopsida</taxon>
        <taxon>eudicotyledons</taxon>
        <taxon>Gunneridae</taxon>
        <taxon>Pentapetalae</taxon>
        <taxon>asterids</taxon>
        <taxon>campanulids</taxon>
        <taxon>Apiales</taxon>
        <taxon>Apiaceae</taxon>
        <taxon>Apioideae</taxon>
        <taxon>Scandiceae</taxon>
        <taxon>Daucinae</taxon>
        <taxon>Daucus</taxon>
        <taxon>Daucus sect. Daucus</taxon>
    </lineage>
</organism>
<dbReference type="AlphaFoldDB" id="A0A164T9T2"/>
<reference evidence="1" key="2">
    <citation type="submission" date="2022-03" db="EMBL/GenBank/DDBJ databases">
        <title>Draft title - Genomic analysis of global carrot germplasm unveils the trajectory of domestication and the origin of high carotenoid orange carrot.</title>
        <authorList>
            <person name="Iorizzo M."/>
            <person name="Ellison S."/>
            <person name="Senalik D."/>
            <person name="Macko-Podgorni A."/>
            <person name="Grzebelus D."/>
            <person name="Bostan H."/>
            <person name="Rolling W."/>
            <person name="Curaba J."/>
            <person name="Simon P."/>
        </authorList>
    </citation>
    <scope>NUCLEOTIDE SEQUENCE</scope>
    <source>
        <tissue evidence="1">Leaf</tissue>
    </source>
</reference>
<protein>
    <submittedName>
        <fullName evidence="1">Uncharacterized protein</fullName>
    </submittedName>
</protein>
<reference evidence="1" key="1">
    <citation type="journal article" date="2016" name="Nat. Genet.">
        <title>A high-quality carrot genome assembly provides new insights into carotenoid accumulation and asterid genome evolution.</title>
        <authorList>
            <person name="Iorizzo M."/>
            <person name="Ellison S."/>
            <person name="Senalik D."/>
            <person name="Zeng P."/>
            <person name="Satapoomin P."/>
            <person name="Huang J."/>
            <person name="Bowman M."/>
            <person name="Iovene M."/>
            <person name="Sanseverino W."/>
            <person name="Cavagnaro P."/>
            <person name="Yildiz M."/>
            <person name="Macko-Podgorni A."/>
            <person name="Moranska E."/>
            <person name="Grzebelus E."/>
            <person name="Grzebelus D."/>
            <person name="Ashrafi H."/>
            <person name="Zheng Z."/>
            <person name="Cheng S."/>
            <person name="Spooner D."/>
            <person name="Van Deynze A."/>
            <person name="Simon P."/>
        </authorList>
    </citation>
    <scope>NUCLEOTIDE SEQUENCE</scope>
    <source>
        <tissue evidence="1">Leaf</tissue>
    </source>
</reference>
<evidence type="ECO:0000313" key="1">
    <source>
        <dbReference type="EMBL" id="WOH08790.1"/>
    </source>
</evidence>
<evidence type="ECO:0000313" key="2">
    <source>
        <dbReference type="Proteomes" id="UP000077755"/>
    </source>
</evidence>
<name>A0A164T9T2_DAUCS</name>
<sequence>MDARGTKRKHTEIVKNQLSADCTKLNYDSEKFNEDIKASREDFGLMCKSMYNRLSEILTQGLFLEEQHGRVLDLLDGRHHGQESESIGGKETLTMPTIEDVKKLARDSDETLRNNRIMKEIEIQELEKVFKEYKAIMKQNIVCLRERAECIEKQRRELSPKLIQFARAVAEESG</sequence>
<gene>
    <name evidence="1" type="ORF">DCAR_0728238</name>
</gene>